<keyword evidence="5" id="KW-0966">Cell projection</keyword>
<dbReference type="Pfam" id="PF07162">
    <property type="entry name" value="B9-C2"/>
    <property type="match status" value="1"/>
</dbReference>
<dbReference type="Proteomes" id="UP000038040">
    <property type="component" value="Unplaced"/>
</dbReference>
<gene>
    <name evidence="6" type="ORF">DME_LOCUS7073</name>
</gene>
<name>A0A158Q3M8_DRAME</name>
<evidence type="ECO:0000313" key="6">
    <source>
        <dbReference type="EMBL" id="VDN57100.1"/>
    </source>
</evidence>
<keyword evidence="3" id="KW-0970">Cilium biogenesis/degradation</keyword>
<dbReference type="AlphaFoldDB" id="A0A158Q3M8"/>
<evidence type="ECO:0000313" key="9">
    <source>
        <dbReference type="WBParaSite" id="DME_0000271301-mRNA-1"/>
    </source>
</evidence>
<keyword evidence="2" id="KW-0963">Cytoplasm</keyword>
<evidence type="ECO:0000256" key="3">
    <source>
        <dbReference type="ARBA" id="ARBA00022794"/>
    </source>
</evidence>
<evidence type="ECO:0000256" key="5">
    <source>
        <dbReference type="ARBA" id="ARBA00023273"/>
    </source>
</evidence>
<evidence type="ECO:0000256" key="1">
    <source>
        <dbReference type="ARBA" id="ARBA00004120"/>
    </source>
</evidence>
<evidence type="ECO:0000313" key="8">
    <source>
        <dbReference type="Proteomes" id="UP000274756"/>
    </source>
</evidence>
<dbReference type="GO" id="GO:0060271">
    <property type="term" value="P:cilium assembly"/>
    <property type="evidence" value="ECO:0007669"/>
    <property type="project" value="TreeGrafter"/>
</dbReference>
<dbReference type="EMBL" id="UYYG01001158">
    <property type="protein sequence ID" value="VDN57100.1"/>
    <property type="molecule type" value="Genomic_DNA"/>
</dbReference>
<dbReference type="STRING" id="318479.A0A158Q3M8"/>
<dbReference type="PANTHER" id="PTHR12968">
    <property type="entry name" value="B9 DOMAIN-CONTAINING"/>
    <property type="match status" value="1"/>
</dbReference>
<reference evidence="9" key="1">
    <citation type="submission" date="2016-04" db="UniProtKB">
        <authorList>
            <consortium name="WormBaseParasite"/>
        </authorList>
    </citation>
    <scope>IDENTIFICATION</scope>
</reference>
<sequence>NLFFFFFILARGFDFPHNGLYVEYKFELPSQFTLMENENEIKSTNICYSKEVISVTYFSHIFSASIKNTENPFDAKFFLPRLLFRVCADGYWGKFYVDGYAELSLPTYPGRHKFLVDCWRPINSKDRQSKLFDYFIGQAVDLKSIDCCGINQTINSEKLRMSRIGIETETSGQLEIIIDCALQGYEYLSKEILQQIKYGKMMNRIGIHSNIHWHILRVLLEFEEAKKLKIFII</sequence>
<dbReference type="Proteomes" id="UP000274756">
    <property type="component" value="Unassembled WGS sequence"/>
</dbReference>
<evidence type="ECO:0000256" key="2">
    <source>
        <dbReference type="ARBA" id="ARBA00022490"/>
    </source>
</evidence>
<keyword evidence="8" id="KW-1185">Reference proteome</keyword>
<evidence type="ECO:0000313" key="7">
    <source>
        <dbReference type="Proteomes" id="UP000038040"/>
    </source>
</evidence>
<protein>
    <submittedName>
        <fullName evidence="6 9">Uncharacterized protein</fullName>
    </submittedName>
</protein>
<comment type="subcellular location">
    <subcellularLocation>
        <location evidence="1">Cytoplasm</location>
        <location evidence="1">Cytoskeleton</location>
        <location evidence="1">Cilium basal body</location>
    </subcellularLocation>
</comment>
<organism evidence="7 9">
    <name type="scientific">Dracunculus medinensis</name>
    <name type="common">Guinea worm</name>
    <dbReference type="NCBI Taxonomy" id="318479"/>
    <lineage>
        <taxon>Eukaryota</taxon>
        <taxon>Metazoa</taxon>
        <taxon>Ecdysozoa</taxon>
        <taxon>Nematoda</taxon>
        <taxon>Chromadorea</taxon>
        <taxon>Rhabditida</taxon>
        <taxon>Spirurina</taxon>
        <taxon>Dracunculoidea</taxon>
        <taxon>Dracunculidae</taxon>
        <taxon>Dracunculus</taxon>
    </lineage>
</organism>
<dbReference type="PANTHER" id="PTHR12968:SF4">
    <property type="entry name" value="TECTONIC-LIKE COMPLEX MEMBER MKS1"/>
    <property type="match status" value="1"/>
</dbReference>
<dbReference type="GO" id="GO:0036038">
    <property type="term" value="C:MKS complex"/>
    <property type="evidence" value="ECO:0007669"/>
    <property type="project" value="TreeGrafter"/>
</dbReference>
<proteinExistence type="predicted"/>
<dbReference type="InterPro" id="IPR010796">
    <property type="entry name" value="C2_B9-type_dom"/>
</dbReference>
<reference evidence="6 8" key="2">
    <citation type="submission" date="2018-11" db="EMBL/GenBank/DDBJ databases">
        <authorList>
            <consortium name="Pathogen Informatics"/>
        </authorList>
    </citation>
    <scope>NUCLEOTIDE SEQUENCE [LARGE SCALE GENOMIC DNA]</scope>
</reference>
<keyword evidence="4" id="KW-0206">Cytoskeleton</keyword>
<accession>A0A158Q3M8</accession>
<dbReference type="OrthoDB" id="10263520at2759"/>
<dbReference type="WBParaSite" id="DME_0000271301-mRNA-1">
    <property type="protein sequence ID" value="DME_0000271301-mRNA-1"/>
    <property type="gene ID" value="DME_0000271301"/>
</dbReference>
<evidence type="ECO:0000256" key="4">
    <source>
        <dbReference type="ARBA" id="ARBA00023212"/>
    </source>
</evidence>